<evidence type="ECO:0000313" key="1">
    <source>
        <dbReference type="EMBL" id="GJT53559.1"/>
    </source>
</evidence>
<keyword evidence="2" id="KW-1185">Reference proteome</keyword>
<accession>A0ABQ5ERS5</accession>
<protein>
    <submittedName>
        <fullName evidence="1">Uncharacterized protein</fullName>
    </submittedName>
</protein>
<comment type="caution">
    <text evidence="1">The sequence shown here is derived from an EMBL/GenBank/DDBJ whole genome shotgun (WGS) entry which is preliminary data.</text>
</comment>
<reference evidence="1" key="2">
    <citation type="submission" date="2022-01" db="EMBL/GenBank/DDBJ databases">
        <authorList>
            <person name="Yamashiro T."/>
            <person name="Shiraishi A."/>
            <person name="Satake H."/>
            <person name="Nakayama K."/>
        </authorList>
    </citation>
    <scope>NUCLEOTIDE SEQUENCE</scope>
</reference>
<name>A0ABQ5ERS5_9ASTR</name>
<gene>
    <name evidence="1" type="ORF">Tco_0988613</name>
</gene>
<sequence>MGRLGGVDAYRKIFWKSESQTGVGLLVGSRWSSGYTLEAHESTGSGRGRGVKEKQCARISRVCDLSLTLPKRVNVTWSNTEVCSVIGREVRSSTVVGVGLIFFFKLTYDAAELKEARSGRAHGWQPVNISLDTRKLARRVPSETIEVEWYSRKWEKYIPCDGKAAARRYFFALQLD</sequence>
<reference evidence="1" key="1">
    <citation type="journal article" date="2022" name="Int. J. Mol. Sci.">
        <title>Draft Genome of Tanacetum Coccineum: Genomic Comparison of Closely Related Tanacetum-Family Plants.</title>
        <authorList>
            <person name="Yamashiro T."/>
            <person name="Shiraishi A."/>
            <person name="Nakayama K."/>
            <person name="Satake H."/>
        </authorList>
    </citation>
    <scope>NUCLEOTIDE SEQUENCE</scope>
</reference>
<evidence type="ECO:0000313" key="2">
    <source>
        <dbReference type="Proteomes" id="UP001151760"/>
    </source>
</evidence>
<dbReference type="Proteomes" id="UP001151760">
    <property type="component" value="Unassembled WGS sequence"/>
</dbReference>
<organism evidence="1 2">
    <name type="scientific">Tanacetum coccineum</name>
    <dbReference type="NCBI Taxonomy" id="301880"/>
    <lineage>
        <taxon>Eukaryota</taxon>
        <taxon>Viridiplantae</taxon>
        <taxon>Streptophyta</taxon>
        <taxon>Embryophyta</taxon>
        <taxon>Tracheophyta</taxon>
        <taxon>Spermatophyta</taxon>
        <taxon>Magnoliopsida</taxon>
        <taxon>eudicotyledons</taxon>
        <taxon>Gunneridae</taxon>
        <taxon>Pentapetalae</taxon>
        <taxon>asterids</taxon>
        <taxon>campanulids</taxon>
        <taxon>Asterales</taxon>
        <taxon>Asteraceae</taxon>
        <taxon>Asteroideae</taxon>
        <taxon>Anthemideae</taxon>
        <taxon>Anthemidinae</taxon>
        <taxon>Tanacetum</taxon>
    </lineage>
</organism>
<proteinExistence type="predicted"/>
<dbReference type="EMBL" id="BQNB010016598">
    <property type="protein sequence ID" value="GJT53559.1"/>
    <property type="molecule type" value="Genomic_DNA"/>
</dbReference>